<protein>
    <submittedName>
        <fullName evidence="1">Uncharacterized protein</fullName>
    </submittedName>
</protein>
<dbReference type="AlphaFoldDB" id="A0A0E9XG44"/>
<evidence type="ECO:0000313" key="1">
    <source>
        <dbReference type="EMBL" id="JAI00791.1"/>
    </source>
</evidence>
<proteinExistence type="predicted"/>
<organism evidence="1">
    <name type="scientific">Anguilla anguilla</name>
    <name type="common">European freshwater eel</name>
    <name type="synonym">Muraena anguilla</name>
    <dbReference type="NCBI Taxonomy" id="7936"/>
    <lineage>
        <taxon>Eukaryota</taxon>
        <taxon>Metazoa</taxon>
        <taxon>Chordata</taxon>
        <taxon>Craniata</taxon>
        <taxon>Vertebrata</taxon>
        <taxon>Euteleostomi</taxon>
        <taxon>Actinopterygii</taxon>
        <taxon>Neopterygii</taxon>
        <taxon>Teleostei</taxon>
        <taxon>Anguilliformes</taxon>
        <taxon>Anguillidae</taxon>
        <taxon>Anguilla</taxon>
    </lineage>
</organism>
<name>A0A0E9XG44_ANGAN</name>
<sequence>MKSAQLSLCRQTDGQSSDLQTLKQFPAFVPSGCGNGSDSARAEFLPALFSA</sequence>
<accession>A0A0E9XG44</accession>
<reference evidence="1" key="2">
    <citation type="journal article" date="2015" name="Fish Shellfish Immunol.">
        <title>Early steps in the European eel (Anguilla anguilla)-Vibrio vulnificus interaction in the gills: Role of the RtxA13 toxin.</title>
        <authorList>
            <person name="Callol A."/>
            <person name="Pajuelo D."/>
            <person name="Ebbesson L."/>
            <person name="Teles M."/>
            <person name="MacKenzie S."/>
            <person name="Amaro C."/>
        </authorList>
    </citation>
    <scope>NUCLEOTIDE SEQUENCE</scope>
</reference>
<reference evidence="1" key="1">
    <citation type="submission" date="2014-11" db="EMBL/GenBank/DDBJ databases">
        <authorList>
            <person name="Amaro Gonzalez C."/>
        </authorList>
    </citation>
    <scope>NUCLEOTIDE SEQUENCE</scope>
</reference>
<dbReference type="EMBL" id="GBXM01007787">
    <property type="protein sequence ID" value="JAI00791.1"/>
    <property type="molecule type" value="Transcribed_RNA"/>
</dbReference>